<name>A9V1R6_MONBE</name>
<dbReference type="Gene3D" id="2.30.30.30">
    <property type="match status" value="1"/>
</dbReference>
<dbReference type="CDD" id="cd13155">
    <property type="entry name" value="KOW_KIN17"/>
    <property type="match status" value="1"/>
</dbReference>
<evidence type="ECO:0000313" key="9">
    <source>
        <dbReference type="EMBL" id="EDQ88608.1"/>
    </source>
</evidence>
<feature type="coiled-coil region" evidence="5">
    <location>
        <begin position="274"/>
        <end position="304"/>
    </location>
</feature>
<evidence type="ECO:0000313" key="10">
    <source>
        <dbReference type="Proteomes" id="UP000001357"/>
    </source>
</evidence>
<keyword evidence="2" id="KW-0479">Metal-binding</keyword>
<evidence type="ECO:0000259" key="7">
    <source>
        <dbReference type="SMART" id="SM00739"/>
    </source>
</evidence>
<organism evidence="9 10">
    <name type="scientific">Monosiga brevicollis</name>
    <name type="common">Choanoflagellate</name>
    <dbReference type="NCBI Taxonomy" id="81824"/>
    <lineage>
        <taxon>Eukaryota</taxon>
        <taxon>Choanoflagellata</taxon>
        <taxon>Craspedida</taxon>
        <taxon>Salpingoecidae</taxon>
        <taxon>Monosiga</taxon>
    </lineage>
</organism>
<dbReference type="OMA" id="RMTDFIE"/>
<dbReference type="InterPro" id="IPR041995">
    <property type="entry name" value="KOW_KIN17"/>
</dbReference>
<keyword evidence="10" id="KW-1185">Reference proteome</keyword>
<dbReference type="InterPro" id="IPR014722">
    <property type="entry name" value="Rib_uL2_dom2"/>
</dbReference>
<feature type="region of interest" description="Disordered" evidence="6">
    <location>
        <begin position="255"/>
        <end position="274"/>
    </location>
</feature>
<dbReference type="Pfam" id="PF10357">
    <property type="entry name" value="WH_KIN17"/>
    <property type="match status" value="1"/>
</dbReference>
<feature type="domain" description="DNA/RNA-binding protein Kin17 WH-like" evidence="8">
    <location>
        <begin position="52"/>
        <end position="178"/>
    </location>
</feature>
<dbReference type="KEGG" id="mbr:MONBRDRAFT_8991"/>
<dbReference type="GO" id="GO:0008270">
    <property type="term" value="F:zinc ion binding"/>
    <property type="evidence" value="ECO:0007669"/>
    <property type="project" value="UniProtKB-KW"/>
</dbReference>
<dbReference type="PANTHER" id="PTHR12805:SF0">
    <property type="entry name" value="DNA_RNA-BINDING PROTEIN KIN17"/>
    <property type="match status" value="1"/>
</dbReference>
<dbReference type="InterPro" id="IPR019447">
    <property type="entry name" value="DNA/RNA-bd_Kin17_WH-like_dom"/>
</dbReference>
<proteinExistence type="inferred from homology"/>
<dbReference type="STRING" id="81824.A9V1R6"/>
<dbReference type="Gene3D" id="1.10.10.2030">
    <property type="entry name" value="DNA/RNA-binding protein Kin17, conserved domain"/>
    <property type="match status" value="1"/>
</dbReference>
<feature type="domain" description="KOW" evidence="7">
    <location>
        <begin position="369"/>
        <end position="396"/>
    </location>
</feature>
<dbReference type="InterPro" id="IPR036236">
    <property type="entry name" value="Znf_C2H2_sf"/>
</dbReference>
<dbReference type="GO" id="GO:0003690">
    <property type="term" value="F:double-stranded DNA binding"/>
    <property type="evidence" value="ECO:0000318"/>
    <property type="project" value="GO_Central"/>
</dbReference>
<dbReference type="FunFam" id="1.10.10.2030:FF:000001">
    <property type="entry name" value="DNA/RNA-binding protein KIN17, putative"/>
    <property type="match status" value="1"/>
</dbReference>
<keyword evidence="4" id="KW-0862">Zinc</keyword>
<dbReference type="SMART" id="SM00739">
    <property type="entry name" value="KOW"/>
    <property type="match status" value="1"/>
</dbReference>
<evidence type="ECO:0000256" key="1">
    <source>
        <dbReference type="ARBA" id="ARBA00008517"/>
    </source>
</evidence>
<keyword evidence="3" id="KW-0863">Zinc-finger</keyword>
<evidence type="ECO:0000256" key="2">
    <source>
        <dbReference type="ARBA" id="ARBA00022723"/>
    </source>
</evidence>
<dbReference type="GO" id="GO:0006974">
    <property type="term" value="P:DNA damage response"/>
    <property type="evidence" value="ECO:0000318"/>
    <property type="project" value="GO_Central"/>
</dbReference>
<dbReference type="SUPFAM" id="SSF57667">
    <property type="entry name" value="beta-beta-alpha zinc fingers"/>
    <property type="match status" value="1"/>
</dbReference>
<dbReference type="Proteomes" id="UP000001357">
    <property type="component" value="Unassembled WGS sequence"/>
</dbReference>
<dbReference type="InterPro" id="IPR038254">
    <property type="entry name" value="KIN17_WH-like_sf"/>
</dbReference>
<dbReference type="InterPro" id="IPR041330">
    <property type="entry name" value="KN17_SH3"/>
</dbReference>
<dbReference type="EMBL" id="CH991554">
    <property type="protein sequence ID" value="EDQ88608.1"/>
    <property type="molecule type" value="Genomic_DNA"/>
</dbReference>
<protein>
    <recommendedName>
        <fullName evidence="11">DNA/RNA-binding protein Kin17 WH-like domain-containing protein</fullName>
    </recommendedName>
</protein>
<dbReference type="FunFam" id="2.30.30.30:FF:000021">
    <property type="entry name" value="DNA/RNA-binding protein KIN17, putative"/>
    <property type="match status" value="1"/>
</dbReference>
<dbReference type="PANTHER" id="PTHR12805">
    <property type="entry name" value="KIN17 KIN, ANTIGENIC DETERMINANT OF RECA PROTEIN HOMOLOG"/>
    <property type="match status" value="1"/>
</dbReference>
<evidence type="ECO:0000259" key="8">
    <source>
        <dbReference type="SMART" id="SM01253"/>
    </source>
</evidence>
<accession>A9V1R6</accession>
<dbReference type="Pfam" id="PF25095">
    <property type="entry name" value="C2H2-zf_KIN17"/>
    <property type="match status" value="1"/>
</dbReference>
<evidence type="ECO:0000256" key="4">
    <source>
        <dbReference type="ARBA" id="ARBA00022833"/>
    </source>
</evidence>
<dbReference type="eggNOG" id="KOG2837">
    <property type="taxonomic scope" value="Eukaryota"/>
</dbReference>
<dbReference type="GeneID" id="5891964"/>
<dbReference type="InParanoid" id="A9V1R6"/>
<dbReference type="FunFam" id="2.30.30.140:FF:000092">
    <property type="entry name" value="DNA/RNA-binding protein KIN17"/>
    <property type="match status" value="1"/>
</dbReference>
<dbReference type="InterPro" id="IPR005824">
    <property type="entry name" value="KOW"/>
</dbReference>
<sequence>MPKNGFLTPKAIGNRIKSKGLQKLRWYCQVCQKQCRDANGFKCHVMSEPHQRQMLLVGQNTGKVIDEFSQEFRDGFLTLLRRSYNTRRVMANSVYNAYIGDKEHIHMNASKWQSLTEFVKYLGREGYCLVDETPKGWYIQWIDRDPETLERQARLRRMEASRKDEADRQAEMLEAQMERDRQAVEASGVSIEETEKTALLRESEDDKVVVSLKRGPTLLDATTTATAEGPLPGAALDELAGAEEDAHALLGIKKKAKRTSPDARGKARPGKPLSALEQIRLDNERAKRAKLEREQERLAREQQARPDRVENWLYPGLVVKVINKKVLDGRYYKCKGVVLSLVDDFVAKVKLLDSKATLKLDQDFLETVIPKPGGVVLVVNGPLRGAEAVVEEILEKDFSCRVQLTSGPTKGDTVRLPYEDICRLDA</sequence>
<dbReference type="SMART" id="SM01253">
    <property type="entry name" value="Kin17_mid"/>
    <property type="match status" value="1"/>
</dbReference>
<dbReference type="InterPro" id="IPR056767">
    <property type="entry name" value="C2H2-Znf_KIN17"/>
</dbReference>
<dbReference type="GO" id="GO:0006260">
    <property type="term" value="P:DNA replication"/>
    <property type="evidence" value="ECO:0000318"/>
    <property type="project" value="GO_Central"/>
</dbReference>
<evidence type="ECO:0000256" key="3">
    <source>
        <dbReference type="ARBA" id="ARBA00022771"/>
    </source>
</evidence>
<evidence type="ECO:0000256" key="6">
    <source>
        <dbReference type="SAM" id="MobiDB-lite"/>
    </source>
</evidence>
<comment type="similarity">
    <text evidence="1">Belongs to the KIN17 family.</text>
</comment>
<dbReference type="AlphaFoldDB" id="A9V1R6"/>
<reference evidence="9 10" key="1">
    <citation type="journal article" date="2008" name="Nature">
        <title>The genome of the choanoflagellate Monosiga brevicollis and the origin of metazoans.</title>
        <authorList>
            <consortium name="JGI Sequencing"/>
            <person name="King N."/>
            <person name="Westbrook M.J."/>
            <person name="Young S.L."/>
            <person name="Kuo A."/>
            <person name="Abedin M."/>
            <person name="Chapman J."/>
            <person name="Fairclough S."/>
            <person name="Hellsten U."/>
            <person name="Isogai Y."/>
            <person name="Letunic I."/>
            <person name="Marr M."/>
            <person name="Pincus D."/>
            <person name="Putnam N."/>
            <person name="Rokas A."/>
            <person name="Wright K.J."/>
            <person name="Zuzow R."/>
            <person name="Dirks W."/>
            <person name="Good M."/>
            <person name="Goodstein D."/>
            <person name="Lemons D."/>
            <person name="Li W."/>
            <person name="Lyons J.B."/>
            <person name="Morris A."/>
            <person name="Nichols S."/>
            <person name="Richter D.J."/>
            <person name="Salamov A."/>
            <person name="Bork P."/>
            <person name="Lim W.A."/>
            <person name="Manning G."/>
            <person name="Miller W.T."/>
            <person name="McGinnis W."/>
            <person name="Shapiro H."/>
            <person name="Tjian R."/>
            <person name="Grigoriev I.V."/>
            <person name="Rokhsar D."/>
        </authorList>
    </citation>
    <scope>NUCLEOTIDE SEQUENCE [LARGE SCALE GENOMIC DNA]</scope>
    <source>
        <strain evidence="10">MX1 / ATCC 50154</strain>
    </source>
</reference>
<keyword evidence="5" id="KW-0175">Coiled coil</keyword>
<dbReference type="FunCoup" id="A9V1R6">
    <property type="interactions" value="1506"/>
</dbReference>
<dbReference type="RefSeq" id="XP_001746712.1">
    <property type="nucleotide sequence ID" value="XM_001746660.1"/>
</dbReference>
<dbReference type="Pfam" id="PF25092">
    <property type="entry name" value="SH3_KIN17_C"/>
    <property type="match status" value="1"/>
</dbReference>
<gene>
    <name evidence="9" type="ORF">MONBRDRAFT_8991</name>
</gene>
<dbReference type="Gene3D" id="2.30.30.140">
    <property type="match status" value="1"/>
</dbReference>
<evidence type="ECO:0000256" key="5">
    <source>
        <dbReference type="SAM" id="Coils"/>
    </source>
</evidence>
<dbReference type="Pfam" id="PF18131">
    <property type="entry name" value="KN17_SH3"/>
    <property type="match status" value="1"/>
</dbReference>
<evidence type="ECO:0008006" key="11">
    <source>
        <dbReference type="Google" id="ProtNLM"/>
    </source>
</evidence>
<dbReference type="InterPro" id="IPR037321">
    <property type="entry name" value="KIN17-like"/>
</dbReference>
<dbReference type="GO" id="GO:0005634">
    <property type="term" value="C:nucleus"/>
    <property type="evidence" value="ECO:0000318"/>
    <property type="project" value="GO_Central"/>
</dbReference>